<dbReference type="EMBL" id="CAJOBA010080945">
    <property type="protein sequence ID" value="CAF4441217.1"/>
    <property type="molecule type" value="Genomic_DNA"/>
</dbReference>
<accession>A0A8S2G3A3</accession>
<sequence>MGVGLVVERQEHVVDAPTLLSVKSVSVTILSRSACDDAIKMKMNIGEAARLHGGFIASKTSGPTTSTNIAQQGTANRQSEFTRGVAAEPINAFLPLYI</sequence>
<dbReference type="EMBL" id="CAJNOK010056050">
    <property type="protein sequence ID" value="CAF1621453.1"/>
    <property type="molecule type" value="Genomic_DNA"/>
</dbReference>
<dbReference type="Proteomes" id="UP000677228">
    <property type="component" value="Unassembled WGS sequence"/>
</dbReference>
<evidence type="ECO:0000313" key="2">
    <source>
        <dbReference type="EMBL" id="CAF4441217.1"/>
    </source>
</evidence>
<reference evidence="1" key="1">
    <citation type="submission" date="2021-02" db="EMBL/GenBank/DDBJ databases">
        <authorList>
            <person name="Nowell W R."/>
        </authorList>
    </citation>
    <scope>NUCLEOTIDE SEQUENCE</scope>
</reference>
<name>A0A8S2G3A3_9BILA</name>
<evidence type="ECO:0000313" key="1">
    <source>
        <dbReference type="EMBL" id="CAF1621453.1"/>
    </source>
</evidence>
<dbReference type="Proteomes" id="UP000682733">
    <property type="component" value="Unassembled WGS sequence"/>
</dbReference>
<dbReference type="AlphaFoldDB" id="A0A8S2G3A3"/>
<comment type="caution">
    <text evidence="1">The sequence shown here is derived from an EMBL/GenBank/DDBJ whole genome shotgun (WGS) entry which is preliminary data.</text>
</comment>
<organism evidence="1 3">
    <name type="scientific">Didymodactylos carnosus</name>
    <dbReference type="NCBI Taxonomy" id="1234261"/>
    <lineage>
        <taxon>Eukaryota</taxon>
        <taxon>Metazoa</taxon>
        <taxon>Spiralia</taxon>
        <taxon>Gnathifera</taxon>
        <taxon>Rotifera</taxon>
        <taxon>Eurotatoria</taxon>
        <taxon>Bdelloidea</taxon>
        <taxon>Philodinida</taxon>
        <taxon>Philodinidae</taxon>
        <taxon>Didymodactylos</taxon>
    </lineage>
</organism>
<proteinExistence type="predicted"/>
<protein>
    <submittedName>
        <fullName evidence="1">Uncharacterized protein</fullName>
    </submittedName>
</protein>
<feature type="non-terminal residue" evidence="1">
    <location>
        <position position="98"/>
    </location>
</feature>
<evidence type="ECO:0000313" key="3">
    <source>
        <dbReference type="Proteomes" id="UP000677228"/>
    </source>
</evidence>
<gene>
    <name evidence="1" type="ORF">OVA965_LOCUS43231</name>
    <name evidence="2" type="ORF">TMI583_LOCUS45397</name>
</gene>